<evidence type="ECO:0008006" key="4">
    <source>
        <dbReference type="Google" id="ProtNLM"/>
    </source>
</evidence>
<protein>
    <recommendedName>
        <fullName evidence="4">BESS domain-containing protein</fullName>
    </recommendedName>
</protein>
<dbReference type="AlphaFoldDB" id="A0AAV2NMY3"/>
<accession>A0AAV2NMY3</accession>
<sequence length="152" mass="17060">MTFALYNQMKFLDDVIGKSSTVTSLPADINECPMQPTTSTAQRVPLPQTSSDSASTDSWFNISDAASDDSPSFKTQSSKKRKAKEYDDSLDIEIRRAIVSSIEESKNTPDPVDGFFLQIGNRLRALLPREKTKFEIKILTDHFELENSLSLY</sequence>
<feature type="region of interest" description="Disordered" evidence="1">
    <location>
        <begin position="27"/>
        <end position="85"/>
    </location>
</feature>
<gene>
    <name evidence="2" type="ORF">LPLAT_LOCUS7223</name>
</gene>
<proteinExistence type="predicted"/>
<dbReference type="EMBL" id="OZ034826">
    <property type="protein sequence ID" value="CAL1681065.1"/>
    <property type="molecule type" value="Genomic_DNA"/>
</dbReference>
<evidence type="ECO:0000256" key="1">
    <source>
        <dbReference type="SAM" id="MobiDB-lite"/>
    </source>
</evidence>
<reference evidence="2" key="1">
    <citation type="submission" date="2024-04" db="EMBL/GenBank/DDBJ databases">
        <authorList>
            <consortium name="Molecular Ecology Group"/>
        </authorList>
    </citation>
    <scope>NUCLEOTIDE SEQUENCE</scope>
</reference>
<feature type="compositionally biased region" description="Polar residues" evidence="1">
    <location>
        <begin position="35"/>
        <end position="61"/>
    </location>
</feature>
<evidence type="ECO:0000313" key="2">
    <source>
        <dbReference type="EMBL" id="CAL1681065.1"/>
    </source>
</evidence>
<keyword evidence="3" id="KW-1185">Reference proteome</keyword>
<organism evidence="2 3">
    <name type="scientific">Lasius platythorax</name>
    <dbReference type="NCBI Taxonomy" id="488582"/>
    <lineage>
        <taxon>Eukaryota</taxon>
        <taxon>Metazoa</taxon>
        <taxon>Ecdysozoa</taxon>
        <taxon>Arthropoda</taxon>
        <taxon>Hexapoda</taxon>
        <taxon>Insecta</taxon>
        <taxon>Pterygota</taxon>
        <taxon>Neoptera</taxon>
        <taxon>Endopterygota</taxon>
        <taxon>Hymenoptera</taxon>
        <taxon>Apocrita</taxon>
        <taxon>Aculeata</taxon>
        <taxon>Formicoidea</taxon>
        <taxon>Formicidae</taxon>
        <taxon>Formicinae</taxon>
        <taxon>Lasius</taxon>
        <taxon>Lasius</taxon>
    </lineage>
</organism>
<dbReference type="Proteomes" id="UP001497644">
    <property type="component" value="Chromosome 3"/>
</dbReference>
<evidence type="ECO:0000313" key="3">
    <source>
        <dbReference type="Proteomes" id="UP001497644"/>
    </source>
</evidence>
<name>A0AAV2NMY3_9HYME</name>